<reference evidence="2" key="1">
    <citation type="submission" date="2022-10" db="EMBL/GenBank/DDBJ databases">
        <title>Comparative genomic analysis of Cohnella hashimotonis sp. nov., isolated from the International Space Station.</title>
        <authorList>
            <person name="Simpson A."/>
            <person name="Venkateswaran K."/>
        </authorList>
    </citation>
    <scope>NUCLEOTIDE SEQUENCE</scope>
    <source>
        <strain evidence="2">DSM 28161</strain>
    </source>
</reference>
<protein>
    <recommendedName>
        <fullName evidence="4">Sporulation protein</fullName>
    </recommendedName>
</protein>
<organism evidence="2 3">
    <name type="scientific">Cohnella rhizosphaerae</name>
    <dbReference type="NCBI Taxonomy" id="1457232"/>
    <lineage>
        <taxon>Bacteria</taxon>
        <taxon>Bacillati</taxon>
        <taxon>Bacillota</taxon>
        <taxon>Bacilli</taxon>
        <taxon>Bacillales</taxon>
        <taxon>Paenibacillaceae</taxon>
        <taxon>Cohnella</taxon>
    </lineage>
</organism>
<name>A0A9X4KQK6_9BACL</name>
<accession>A0A9X4KQK6</accession>
<proteinExistence type="predicted"/>
<sequence>MFKPTGFRLNMLLIAALAAAALPVAGCGSSGGSNSSSIKQQSYADDGLLGRTSSYPRIPGRHMTLTYDNDAKLMSTSIQNLNGVAGSRVVFNGADAYVTVTLKPGLDAQQRQTVENQATTVLRFNFPRYNVHVSTVGGR</sequence>
<keyword evidence="3" id="KW-1185">Reference proteome</keyword>
<dbReference type="AlphaFoldDB" id="A0A9X4KQK6"/>
<dbReference type="RefSeq" id="WP_277530669.1">
    <property type="nucleotide sequence ID" value="NZ_JAPDIA010000003.1"/>
</dbReference>
<evidence type="ECO:0000256" key="1">
    <source>
        <dbReference type="SAM" id="SignalP"/>
    </source>
</evidence>
<gene>
    <name evidence="2" type="ORF">OMP40_08390</name>
</gene>
<feature type="chain" id="PRO_5040874192" description="Sporulation protein" evidence="1">
    <location>
        <begin position="21"/>
        <end position="139"/>
    </location>
</feature>
<dbReference type="Proteomes" id="UP001153404">
    <property type="component" value="Unassembled WGS sequence"/>
</dbReference>
<evidence type="ECO:0000313" key="3">
    <source>
        <dbReference type="Proteomes" id="UP001153404"/>
    </source>
</evidence>
<feature type="signal peptide" evidence="1">
    <location>
        <begin position="1"/>
        <end position="20"/>
    </location>
</feature>
<keyword evidence="1" id="KW-0732">Signal</keyword>
<evidence type="ECO:0000313" key="2">
    <source>
        <dbReference type="EMBL" id="MDG0809391.1"/>
    </source>
</evidence>
<comment type="caution">
    <text evidence="2">The sequence shown here is derived from an EMBL/GenBank/DDBJ whole genome shotgun (WGS) entry which is preliminary data.</text>
</comment>
<evidence type="ECO:0008006" key="4">
    <source>
        <dbReference type="Google" id="ProtNLM"/>
    </source>
</evidence>
<dbReference type="EMBL" id="JAPDIA010000003">
    <property type="protein sequence ID" value="MDG0809391.1"/>
    <property type="molecule type" value="Genomic_DNA"/>
</dbReference>